<sequence>MDRSGDVRLKAHLGSFMMHGAKQLAEEQLLAPPYKRPCLLVLKRVSHAKRPLSNPKKEPFTMSRRGSSREAKALRFEALQDCGVGFYDRGVPHRVAPPAHCYGISRQVNGARQQGEAR</sequence>
<comment type="caution">
    <text evidence="1">The sequence shown here is derived from an EMBL/GenBank/DDBJ whole genome shotgun (WGS) entry which is preliminary data.</text>
</comment>
<gene>
    <name evidence="1" type="ORF">AWB74_07255</name>
</gene>
<accession>A0A158KWH9</accession>
<name>A0A158KWH9_9BURK</name>
<evidence type="ECO:0000313" key="1">
    <source>
        <dbReference type="EMBL" id="SAL85315.1"/>
    </source>
</evidence>
<organism evidence="1 2">
    <name type="scientific">Caballeronia arvi</name>
    <dbReference type="NCBI Taxonomy" id="1777135"/>
    <lineage>
        <taxon>Bacteria</taxon>
        <taxon>Pseudomonadati</taxon>
        <taxon>Pseudomonadota</taxon>
        <taxon>Betaproteobacteria</taxon>
        <taxon>Burkholderiales</taxon>
        <taxon>Burkholderiaceae</taxon>
        <taxon>Caballeronia</taxon>
    </lineage>
</organism>
<protein>
    <submittedName>
        <fullName evidence="1">Uncharacterized protein</fullName>
    </submittedName>
</protein>
<keyword evidence="2" id="KW-1185">Reference proteome</keyword>
<proteinExistence type="predicted"/>
<dbReference type="EMBL" id="FCOM02000059">
    <property type="protein sequence ID" value="SAL85315.1"/>
    <property type="molecule type" value="Genomic_DNA"/>
</dbReference>
<evidence type="ECO:0000313" key="2">
    <source>
        <dbReference type="Proteomes" id="UP000055019"/>
    </source>
</evidence>
<dbReference type="AlphaFoldDB" id="A0A158KWH9"/>
<dbReference type="Proteomes" id="UP000055019">
    <property type="component" value="Unassembled WGS sequence"/>
</dbReference>
<reference evidence="1" key="1">
    <citation type="submission" date="2016-01" db="EMBL/GenBank/DDBJ databases">
        <authorList>
            <person name="Peeters C."/>
        </authorList>
    </citation>
    <scope>NUCLEOTIDE SEQUENCE [LARGE SCALE GENOMIC DNA]</scope>
    <source>
        <strain evidence="1">LMG 29317</strain>
    </source>
</reference>